<organism evidence="4 5">
    <name type="scientific">Naegleria fowleri</name>
    <name type="common">Brain eating amoeba</name>
    <dbReference type="NCBI Taxonomy" id="5763"/>
    <lineage>
        <taxon>Eukaryota</taxon>
        <taxon>Discoba</taxon>
        <taxon>Heterolobosea</taxon>
        <taxon>Tetramitia</taxon>
        <taxon>Eutetramitia</taxon>
        <taxon>Vahlkampfiidae</taxon>
        <taxon>Naegleria</taxon>
    </lineage>
</organism>
<comment type="caution">
    <text evidence="4">The sequence shown here is derived from an EMBL/GenBank/DDBJ whole genome shotgun (WGS) entry which is preliminary data.</text>
</comment>
<dbReference type="InterPro" id="IPR012337">
    <property type="entry name" value="RNaseH-like_sf"/>
</dbReference>
<dbReference type="InterPro" id="IPR002156">
    <property type="entry name" value="RNaseH_domain"/>
</dbReference>
<dbReference type="InterPro" id="IPR036691">
    <property type="entry name" value="Endo/exonu/phosph_ase_sf"/>
</dbReference>
<dbReference type="GO" id="GO:0004523">
    <property type="term" value="F:RNA-DNA hybrid ribonuclease activity"/>
    <property type="evidence" value="ECO:0007669"/>
    <property type="project" value="InterPro"/>
</dbReference>
<reference evidence="4 5" key="1">
    <citation type="journal article" date="2019" name="Sci. Rep.">
        <title>Nanopore sequencing improves the draft genome of the human pathogenic amoeba Naegleria fowleri.</title>
        <authorList>
            <person name="Liechti N."/>
            <person name="Schurch N."/>
            <person name="Bruggmann R."/>
            <person name="Wittwer M."/>
        </authorList>
    </citation>
    <scope>NUCLEOTIDE SEQUENCE [LARGE SCALE GENOMIC DNA]</scope>
    <source>
        <strain evidence="4 5">ATCC 30894</strain>
    </source>
</reference>
<dbReference type="Gene3D" id="3.60.10.10">
    <property type="entry name" value="Endonuclease/exonuclease/phosphatase"/>
    <property type="match status" value="1"/>
</dbReference>
<dbReference type="EMBL" id="VFQX01000027">
    <property type="protein sequence ID" value="KAF0979308.1"/>
    <property type="molecule type" value="Genomic_DNA"/>
</dbReference>
<dbReference type="CDD" id="cd01650">
    <property type="entry name" value="RT_nLTR_like"/>
    <property type="match status" value="1"/>
</dbReference>
<dbReference type="VEuPathDB" id="AmoebaDB:NfTy_069980"/>
<dbReference type="InterPro" id="IPR043502">
    <property type="entry name" value="DNA/RNA_pol_sf"/>
</dbReference>
<dbReference type="OrthoDB" id="416454at2759"/>
<dbReference type="RefSeq" id="XP_044564021.1">
    <property type="nucleotide sequence ID" value="XM_044704759.1"/>
</dbReference>
<dbReference type="VEuPathDB" id="AmoebaDB:NF0111090"/>
<dbReference type="Pfam" id="PF00078">
    <property type="entry name" value="RVT_1"/>
    <property type="match status" value="1"/>
</dbReference>
<keyword evidence="1" id="KW-0472">Membrane</keyword>
<dbReference type="SUPFAM" id="SSF56672">
    <property type="entry name" value="DNA/RNA polymerases"/>
    <property type="match status" value="1"/>
</dbReference>
<gene>
    <name evidence="4" type="ORF">FDP41_001651</name>
</gene>
<evidence type="ECO:0008006" key="6">
    <source>
        <dbReference type="Google" id="ProtNLM"/>
    </source>
</evidence>
<dbReference type="VEuPathDB" id="AmoebaDB:NF0036740"/>
<dbReference type="VEuPathDB" id="AmoebaDB:FDP41_001651"/>
<dbReference type="Gene3D" id="3.30.420.10">
    <property type="entry name" value="Ribonuclease H-like superfamily/Ribonuclease H"/>
    <property type="match status" value="1"/>
</dbReference>
<name>A0A6A5C068_NAEFO</name>
<dbReference type="InterPro" id="IPR000477">
    <property type="entry name" value="RT_dom"/>
</dbReference>
<keyword evidence="1" id="KW-1133">Transmembrane helix</keyword>
<accession>A0A6A5C068</accession>
<sequence length="1320" mass="153608">MAIQESHINNSQYTRTFHQNLYRYYSFLNNNNSHDGTFVLTHQRHKKKAIHQILIPGRLQLCTIHIGGCLLNIFNIYNYSGNEEEENTLLEKLSETLSTLNHQPIIVIVDMNFSSEGNAYKDTKWKTFMDQHNLKERETIIPSYIRKYTSQNKILETISRPDHLFHSSHIEIEHEQALPLVTTNDHIPIMFKFKLLIPTTWKRIISDEQSVAKKLEEILKSLPVNNNELKKLNHEIKNQSHKPHPIKGFKESEIITNLKQQLHNLHEQKLSETTQDESTIKRSIKETKKKLKEQYNLEFAEYRKKFIDSINNKHTKGIHNFDHHLKYKEIDWNSTKITKEGAVNYFKNKFTSKLDDKTEIKFKPGESTVKEGPSNITITKEDVTDALKRMKSTTQGVDFTTKQIFENINPNNLASAFNDMIQNQDIPKCWKQGWVKLIGKKDIITDYKDLRPITIMNIGYRLLFNIITFKLKDWAESNINIRQQAFTQNRETTNHCILIQALINKFKKKGFILTNIDIAAAYDSIELKIIDMALTHCKFPQELKNFIINAYSNHQIQIEWNHTLSEKFTKTRGIPQGCPLAPLIYNCISQMIIDKIIEREKLPITPQDLDIDDIATLCFADDMSIINSNITLHNKRLKKINRWFKQIFLEINPSKSVTTSLPKPNEALINNTKIPNQDNQRILGGYLFESKLFKEELEKRKHKMMNILNILPINLIQPYNLKQVVTSKTLSQIRHLARSNSINQSQIESFDSSIRNQIKRKLNIDARTPKECLYLPIYQGGMGIPCLEMMTDIITLRSLINISCHNYQLMQEAVNDAITSTFNTKKSKNLNIFENFHHIARKYELKVDNCNYIPQLVNEESLKYHKKCKNFEVWTDGSKTEQGTGFGIILQSKNIITRHKFKLDPIHSNNLAELLSIVYTLRLLPTKSKAKIYTDSEVSINLLSNPKYRGPFLPLKTEFEFLKKSKNLQITIIKVKGHQNSGNIHVDKLAKKGCTSGKLIIPHRQLTQNQIILKSNNHWIPDIATFIKNKQLQKWNESITLKSRNKFNPSCIFPTTFNFMKSKNISPQQKYAIWRNMHNAHMKTFKQQTHTCPRCNCTGTIEHYSTRCILLSEERMYAKQQMKRLLNIELIPHDRNEILTSSKFLIDSRGIILNSDTYFTRRKQDIIKYWVDIQAILSLLMGRAFNQYFCRFFVAISSDARGSSSFVAFVSPFLEIACCKFRTGIFKDSVFFDKGWRGFEKSEPGAFYSLAAFCVASFFPLVSYFGFKWLGGIDITKAYPHIDSREKFVFFNDKASGKDDIGAVFEYHYDDGTKQVVFKK</sequence>
<dbReference type="GeneID" id="68108869"/>
<dbReference type="PROSITE" id="PS50879">
    <property type="entry name" value="RNASE_H_1"/>
    <property type="match status" value="1"/>
</dbReference>
<dbReference type="VEuPathDB" id="AmoebaDB:NF0078500"/>
<proteinExistence type="predicted"/>
<evidence type="ECO:0000259" key="2">
    <source>
        <dbReference type="PROSITE" id="PS50878"/>
    </source>
</evidence>
<dbReference type="PROSITE" id="PS50878">
    <property type="entry name" value="RT_POL"/>
    <property type="match status" value="1"/>
</dbReference>
<dbReference type="Proteomes" id="UP000444721">
    <property type="component" value="Unassembled WGS sequence"/>
</dbReference>
<evidence type="ECO:0000313" key="4">
    <source>
        <dbReference type="EMBL" id="KAF0979308.1"/>
    </source>
</evidence>
<dbReference type="CDD" id="cd09276">
    <property type="entry name" value="Rnase_HI_RT_non_LTR"/>
    <property type="match status" value="1"/>
</dbReference>
<dbReference type="SUPFAM" id="SSF56219">
    <property type="entry name" value="DNase I-like"/>
    <property type="match status" value="1"/>
</dbReference>
<keyword evidence="1" id="KW-0812">Transmembrane</keyword>
<dbReference type="SUPFAM" id="SSF53098">
    <property type="entry name" value="Ribonuclease H-like"/>
    <property type="match status" value="1"/>
</dbReference>
<dbReference type="Pfam" id="PF00075">
    <property type="entry name" value="RNase_H"/>
    <property type="match status" value="1"/>
</dbReference>
<protein>
    <recommendedName>
        <fullName evidence="6">Reverse transcriptase domain-containing protein</fullName>
    </recommendedName>
</protein>
<evidence type="ECO:0000256" key="1">
    <source>
        <dbReference type="SAM" id="Phobius"/>
    </source>
</evidence>
<dbReference type="VEuPathDB" id="AmoebaDB:NfTy_054420"/>
<feature type="domain" description="RNase H type-1" evidence="3">
    <location>
        <begin position="867"/>
        <end position="995"/>
    </location>
</feature>
<feature type="domain" description="Reverse transcriptase" evidence="2">
    <location>
        <begin position="419"/>
        <end position="687"/>
    </location>
</feature>
<keyword evidence="5" id="KW-1185">Reference proteome</keyword>
<evidence type="ECO:0000313" key="5">
    <source>
        <dbReference type="Proteomes" id="UP000444721"/>
    </source>
</evidence>
<dbReference type="PANTHER" id="PTHR19446">
    <property type="entry name" value="REVERSE TRANSCRIPTASES"/>
    <property type="match status" value="1"/>
</dbReference>
<dbReference type="InterPro" id="IPR036397">
    <property type="entry name" value="RNaseH_sf"/>
</dbReference>
<dbReference type="GO" id="GO:0003676">
    <property type="term" value="F:nucleic acid binding"/>
    <property type="evidence" value="ECO:0007669"/>
    <property type="project" value="InterPro"/>
</dbReference>
<feature type="transmembrane region" description="Helical" evidence="1">
    <location>
        <begin position="1246"/>
        <end position="1267"/>
    </location>
</feature>
<evidence type="ECO:0000259" key="3">
    <source>
        <dbReference type="PROSITE" id="PS50879"/>
    </source>
</evidence>